<feature type="non-terminal residue" evidence="1">
    <location>
        <position position="1"/>
    </location>
</feature>
<dbReference type="Proteomes" id="UP000681720">
    <property type="component" value="Unassembled WGS sequence"/>
</dbReference>
<dbReference type="EMBL" id="CAJOBJ010093034">
    <property type="protein sequence ID" value="CAF4551754.1"/>
    <property type="molecule type" value="Genomic_DNA"/>
</dbReference>
<sequence>KPNSFITKPTFLLLSPMGKCVRISFGIWNCKRQRCDCIAWMLTFSMDEKSFSKRRNCPVIDEILKTPAVD</sequence>
<dbReference type="EMBL" id="CAJOBH010100295">
    <property type="protein sequence ID" value="CAF4609431.1"/>
    <property type="molecule type" value="Genomic_DNA"/>
</dbReference>
<name>A0A8S2YDT0_9BILA</name>
<protein>
    <submittedName>
        <fullName evidence="1">Uncharacterized protein</fullName>
    </submittedName>
</protein>
<evidence type="ECO:0000313" key="1">
    <source>
        <dbReference type="EMBL" id="CAF4551754.1"/>
    </source>
</evidence>
<evidence type="ECO:0000313" key="3">
    <source>
        <dbReference type="Proteomes" id="UP000681720"/>
    </source>
</evidence>
<reference evidence="1" key="1">
    <citation type="submission" date="2021-02" db="EMBL/GenBank/DDBJ databases">
        <authorList>
            <person name="Nowell W R."/>
        </authorList>
    </citation>
    <scope>NUCLEOTIDE SEQUENCE</scope>
</reference>
<dbReference type="AlphaFoldDB" id="A0A8S2YDT0"/>
<dbReference type="Proteomes" id="UP000681967">
    <property type="component" value="Unassembled WGS sequence"/>
</dbReference>
<accession>A0A8S2YDT0</accession>
<comment type="caution">
    <text evidence="1">The sequence shown here is derived from an EMBL/GenBank/DDBJ whole genome shotgun (WGS) entry which is preliminary data.</text>
</comment>
<evidence type="ECO:0000313" key="2">
    <source>
        <dbReference type="EMBL" id="CAF4609431.1"/>
    </source>
</evidence>
<organism evidence="1 3">
    <name type="scientific">Rotaria magnacalcarata</name>
    <dbReference type="NCBI Taxonomy" id="392030"/>
    <lineage>
        <taxon>Eukaryota</taxon>
        <taxon>Metazoa</taxon>
        <taxon>Spiralia</taxon>
        <taxon>Gnathifera</taxon>
        <taxon>Rotifera</taxon>
        <taxon>Eurotatoria</taxon>
        <taxon>Bdelloidea</taxon>
        <taxon>Philodinida</taxon>
        <taxon>Philodinidae</taxon>
        <taxon>Rotaria</taxon>
    </lineage>
</organism>
<proteinExistence type="predicted"/>
<gene>
    <name evidence="2" type="ORF">BYL167_LOCUS40477</name>
    <name evidence="1" type="ORF">GIL414_LOCUS36870</name>
</gene>